<dbReference type="Proteomes" id="UP001144347">
    <property type="component" value="Unassembled WGS sequence"/>
</dbReference>
<evidence type="ECO:0000313" key="1">
    <source>
        <dbReference type="EMBL" id="MCZ4242396.1"/>
    </source>
</evidence>
<dbReference type="RefSeq" id="WP_269425516.1">
    <property type="nucleotide sequence ID" value="NZ_JAPWGM010000001.1"/>
</dbReference>
<sequence length="385" mass="44056">MIIPQKYLAVNWADGMKVNKSHFINNENYYTDTIRDMASVQLNNYNYGLLPSLEGGEAALSKFTVSKTTTNQVQIHISRLQAVTPGGVRISILNDLTSVHSLSDFSNVKTDLLDGTKEEFYVLITVNPFEQIPFGSPDPEEVPIRQPQTQPKYEIQLVNAKNVNVDQLGGYILVIGRIIKQGESYLKDEDFIAPCTTINSDAKLISQYISVGRCFNELQNMSLQIIQKILFKNQQSKVAQNVKLMCETVLNFCNQNYFYFRNIGTQQAPIFLVNAISIFSNYLYTAINILPENEKEELLNYFFEWSDVTPINFQNSLAGIIEINYNHYKTGSYLHEIQIMLNNVVLIWQKLNMLEFIGQHKENIVVKQEVLTHVVKEKKGWSILD</sequence>
<proteinExistence type="predicted"/>
<gene>
    <name evidence="1" type="ORF">O0955_00140</name>
</gene>
<dbReference type="EMBL" id="JAPWGM010000001">
    <property type="protein sequence ID" value="MCZ4242396.1"/>
    <property type="molecule type" value="Genomic_DNA"/>
</dbReference>
<evidence type="ECO:0008006" key="3">
    <source>
        <dbReference type="Google" id="ProtNLM"/>
    </source>
</evidence>
<name>A0ABT4L3J3_9SPHI</name>
<accession>A0ABT4L3J3</accession>
<reference evidence="1" key="1">
    <citation type="submission" date="2022-12" db="EMBL/GenBank/DDBJ databases">
        <title>Genome sequence of HCMS5-2.</title>
        <authorList>
            <person name="Woo H."/>
        </authorList>
    </citation>
    <scope>NUCLEOTIDE SEQUENCE</scope>
    <source>
        <strain evidence="1">HCMS5-2</strain>
    </source>
</reference>
<keyword evidence="2" id="KW-1185">Reference proteome</keyword>
<evidence type="ECO:0000313" key="2">
    <source>
        <dbReference type="Proteomes" id="UP001144347"/>
    </source>
</evidence>
<comment type="caution">
    <text evidence="1">The sequence shown here is derived from an EMBL/GenBank/DDBJ whole genome shotgun (WGS) entry which is preliminary data.</text>
</comment>
<protein>
    <recommendedName>
        <fullName evidence="3">Type VI secretion system baseplate subunit TssK</fullName>
    </recommendedName>
</protein>
<organism evidence="1 2">
    <name type="scientific">Pedobacter punctiformis</name>
    <dbReference type="NCBI Taxonomy" id="3004097"/>
    <lineage>
        <taxon>Bacteria</taxon>
        <taxon>Pseudomonadati</taxon>
        <taxon>Bacteroidota</taxon>
        <taxon>Sphingobacteriia</taxon>
        <taxon>Sphingobacteriales</taxon>
        <taxon>Sphingobacteriaceae</taxon>
        <taxon>Pedobacter</taxon>
    </lineage>
</organism>